<keyword evidence="2 5" id="KW-0812">Transmembrane</keyword>
<protein>
    <recommendedName>
        <fullName evidence="9">Major facilitator superfamily (MFS) profile domain-containing protein</fullName>
    </recommendedName>
</protein>
<sequence length="469" mass="50831">MTLQQGRALSSKEAESIDKDASAVIVMGTSSPSGLESSESDSLFLHSWRLAAVIGSLCLGIFLLALDMNIIAVAIPRITSDFHALDDVAWYGSAYLLTVTAFQPLFGNLYKYFDPKIVYMGSIALFELGSILCAAAPSSSVLIGGRSVLGFGAAGIYQGSLAIFYCFWEQYTGLLLALQWGGQTMPWRSSKVIGLFVGFGLLIISFAVLQWKRGEHATIPLRILRQRSIFMGSIFLMLFGMMSFVYAYYLPIYFQSIQGVTAIQSGTRFIAIVLPQIIGLSLTGAVVTKWGYYVPYMILGTMIAMVGAGLLTTIDTNTSIVRWAAYMVINGWGTGMAQQLPYTALQIVLSEEDAPTGNAISVFMYQIAYTTAVSAEAVIKVGATGLQDLAGGSSTLLAALRESYTVAIRDAMYYALAAASLSLPFACGMQWFNLKKVAEERRKEREDRKSNQLGSSATIISGLEKVEVV</sequence>
<dbReference type="AlphaFoldDB" id="A0A395IT95"/>
<dbReference type="PANTHER" id="PTHR23501">
    <property type="entry name" value="MAJOR FACILITATOR SUPERFAMILY"/>
    <property type="match status" value="1"/>
</dbReference>
<dbReference type="PANTHER" id="PTHR23501:SF199">
    <property type="entry name" value="MFS EFFLUX TRANSPORTER INPD-RELATED"/>
    <property type="match status" value="1"/>
</dbReference>
<keyword evidence="8" id="KW-1185">Reference proteome</keyword>
<comment type="caution">
    <text evidence="7">The sequence shown here is derived from an EMBL/GenBank/DDBJ whole genome shotgun (WGS) entry which is preliminary data.</text>
</comment>
<dbReference type="Gene3D" id="1.20.1250.20">
    <property type="entry name" value="MFS general substrate transporter like domains"/>
    <property type="match status" value="1"/>
</dbReference>
<feature type="transmembrane region" description="Helical" evidence="5">
    <location>
        <begin position="50"/>
        <end position="76"/>
    </location>
</feature>
<dbReference type="EMBL" id="QKRW01000060">
    <property type="protein sequence ID" value="RAL59089.1"/>
    <property type="molecule type" value="Genomic_DNA"/>
</dbReference>
<evidence type="ECO:0008006" key="9">
    <source>
        <dbReference type="Google" id="ProtNLM"/>
    </source>
</evidence>
<feature type="transmembrane region" description="Helical" evidence="5">
    <location>
        <begin position="191"/>
        <end position="209"/>
    </location>
</feature>
<accession>A0A395IT95</accession>
<dbReference type="SUPFAM" id="SSF103473">
    <property type="entry name" value="MFS general substrate transporter"/>
    <property type="match status" value="1"/>
</dbReference>
<proteinExistence type="predicted"/>
<keyword evidence="4 5" id="KW-0472">Membrane</keyword>
<evidence type="ECO:0000313" key="8">
    <source>
        <dbReference type="Proteomes" id="UP000249056"/>
    </source>
</evidence>
<evidence type="ECO:0000256" key="4">
    <source>
        <dbReference type="ARBA" id="ARBA00023136"/>
    </source>
</evidence>
<feature type="transmembrane region" description="Helical" evidence="5">
    <location>
        <begin position="411"/>
        <end position="434"/>
    </location>
</feature>
<evidence type="ECO:0000256" key="1">
    <source>
        <dbReference type="ARBA" id="ARBA00004141"/>
    </source>
</evidence>
<dbReference type="EMBL" id="QKRW01000018">
    <property type="protein sequence ID" value="RAL63525.1"/>
    <property type="molecule type" value="Genomic_DNA"/>
</dbReference>
<evidence type="ECO:0000256" key="5">
    <source>
        <dbReference type="SAM" id="Phobius"/>
    </source>
</evidence>
<dbReference type="InterPro" id="IPR036259">
    <property type="entry name" value="MFS_trans_sf"/>
</dbReference>
<evidence type="ECO:0000313" key="6">
    <source>
        <dbReference type="EMBL" id="RAL59089.1"/>
    </source>
</evidence>
<dbReference type="Proteomes" id="UP000249056">
    <property type="component" value="Unassembled WGS sequence"/>
</dbReference>
<reference evidence="7 8" key="1">
    <citation type="submission" date="2018-06" db="EMBL/GenBank/DDBJ databases">
        <title>Genome Sequence of the Brown Rot Fungal Pathogen Monilinia fructigena.</title>
        <authorList>
            <person name="Landi L."/>
            <person name="De Miccolis Angelini R.M."/>
            <person name="Pollastro S."/>
            <person name="Abate D."/>
            <person name="Faretra F."/>
            <person name="Romanazzi G."/>
        </authorList>
    </citation>
    <scope>NUCLEOTIDE SEQUENCE [LARGE SCALE GENOMIC DNA]</scope>
    <source>
        <strain evidence="7 8">Mfrg269</strain>
    </source>
</reference>
<gene>
    <name evidence="7" type="ORF">DID88_003569</name>
    <name evidence="6" type="ORF">DID88_009007</name>
</gene>
<feature type="transmembrane region" description="Helical" evidence="5">
    <location>
        <begin position="148"/>
        <end position="171"/>
    </location>
</feature>
<evidence type="ECO:0000256" key="2">
    <source>
        <dbReference type="ARBA" id="ARBA00022692"/>
    </source>
</evidence>
<evidence type="ECO:0000313" key="7">
    <source>
        <dbReference type="EMBL" id="RAL63525.1"/>
    </source>
</evidence>
<feature type="transmembrane region" description="Helical" evidence="5">
    <location>
        <begin position="117"/>
        <end position="136"/>
    </location>
</feature>
<evidence type="ECO:0000256" key="3">
    <source>
        <dbReference type="ARBA" id="ARBA00022989"/>
    </source>
</evidence>
<dbReference type="InterPro" id="IPR011701">
    <property type="entry name" value="MFS"/>
</dbReference>
<organism evidence="7 8">
    <name type="scientific">Monilinia fructigena</name>
    <dbReference type="NCBI Taxonomy" id="38457"/>
    <lineage>
        <taxon>Eukaryota</taxon>
        <taxon>Fungi</taxon>
        <taxon>Dikarya</taxon>
        <taxon>Ascomycota</taxon>
        <taxon>Pezizomycotina</taxon>
        <taxon>Leotiomycetes</taxon>
        <taxon>Helotiales</taxon>
        <taxon>Sclerotiniaceae</taxon>
        <taxon>Monilinia</taxon>
    </lineage>
</organism>
<dbReference type="OrthoDB" id="10021397at2759"/>
<feature type="transmembrane region" description="Helical" evidence="5">
    <location>
        <begin position="88"/>
        <end position="105"/>
    </location>
</feature>
<dbReference type="GO" id="GO:0022857">
    <property type="term" value="F:transmembrane transporter activity"/>
    <property type="evidence" value="ECO:0007669"/>
    <property type="project" value="InterPro"/>
</dbReference>
<feature type="transmembrane region" description="Helical" evidence="5">
    <location>
        <begin position="294"/>
        <end position="314"/>
    </location>
</feature>
<dbReference type="Pfam" id="PF07690">
    <property type="entry name" value="MFS_1"/>
    <property type="match status" value="2"/>
</dbReference>
<keyword evidence="3 5" id="KW-1133">Transmembrane helix</keyword>
<comment type="subcellular location">
    <subcellularLocation>
        <location evidence="1">Membrane</location>
        <topology evidence="1">Multi-pass membrane protein</topology>
    </subcellularLocation>
</comment>
<feature type="transmembrane region" description="Helical" evidence="5">
    <location>
        <begin position="229"/>
        <end position="249"/>
    </location>
</feature>
<dbReference type="GO" id="GO:0005886">
    <property type="term" value="C:plasma membrane"/>
    <property type="evidence" value="ECO:0007669"/>
    <property type="project" value="TreeGrafter"/>
</dbReference>
<dbReference type="Gene3D" id="1.20.1720.10">
    <property type="entry name" value="Multidrug resistance protein D"/>
    <property type="match status" value="1"/>
</dbReference>
<name>A0A395IT95_9HELO</name>
<feature type="transmembrane region" description="Helical" evidence="5">
    <location>
        <begin position="269"/>
        <end position="287"/>
    </location>
</feature>